<dbReference type="GO" id="GO:0006103">
    <property type="term" value="P:2-oxoglutarate metabolic process"/>
    <property type="evidence" value="ECO:0007669"/>
    <property type="project" value="InterPro"/>
</dbReference>
<keyword evidence="2" id="KW-0496">Mitochondrion</keyword>
<evidence type="ECO:0000313" key="5">
    <source>
        <dbReference type="Proteomes" id="UP001151699"/>
    </source>
</evidence>
<accession>A0A9Q0NFK8</accession>
<reference evidence="4" key="1">
    <citation type="submission" date="2022-07" db="EMBL/GenBank/DDBJ databases">
        <authorList>
            <person name="Trinca V."/>
            <person name="Uliana J.V.C."/>
            <person name="Torres T.T."/>
            <person name="Ward R.J."/>
            <person name="Monesi N."/>
        </authorList>
    </citation>
    <scope>NUCLEOTIDE SEQUENCE</scope>
    <source>
        <strain evidence="4">HSMRA1968</strain>
        <tissue evidence="4">Whole embryos</tissue>
    </source>
</reference>
<comment type="caution">
    <text evidence="4">The sequence shown here is derived from an EMBL/GenBank/DDBJ whole genome shotgun (WGS) entry which is preliminary data.</text>
</comment>
<dbReference type="Proteomes" id="UP001151699">
    <property type="component" value="Chromosome A"/>
</dbReference>
<organism evidence="4 5">
    <name type="scientific">Pseudolycoriella hygida</name>
    <dbReference type="NCBI Taxonomy" id="35572"/>
    <lineage>
        <taxon>Eukaryota</taxon>
        <taxon>Metazoa</taxon>
        <taxon>Ecdysozoa</taxon>
        <taxon>Arthropoda</taxon>
        <taxon>Hexapoda</taxon>
        <taxon>Insecta</taxon>
        <taxon>Pterygota</taxon>
        <taxon>Neoptera</taxon>
        <taxon>Endopterygota</taxon>
        <taxon>Diptera</taxon>
        <taxon>Nematocera</taxon>
        <taxon>Sciaroidea</taxon>
        <taxon>Sciaridae</taxon>
        <taxon>Pseudolycoriella</taxon>
    </lineage>
</organism>
<protein>
    <recommendedName>
        <fullName evidence="6">Ribosomal protein S36</fullName>
    </recommendedName>
</protein>
<dbReference type="InterPro" id="IPR020373">
    <property type="entry name" value="Kgd4/YMR-31"/>
</dbReference>
<dbReference type="EMBL" id="WJQU01000001">
    <property type="protein sequence ID" value="KAJ6649382.1"/>
    <property type="molecule type" value="Genomic_DNA"/>
</dbReference>
<evidence type="ECO:0008006" key="6">
    <source>
        <dbReference type="Google" id="ProtNLM"/>
    </source>
</evidence>
<evidence type="ECO:0000256" key="2">
    <source>
        <dbReference type="ARBA" id="ARBA00023128"/>
    </source>
</evidence>
<name>A0A9Q0NFK8_9DIPT</name>
<keyword evidence="5" id="KW-1185">Reference proteome</keyword>
<sequence length="86" mass="9681">MVKTSLTNLAKRMPMIRFRYGLGRESVKNISTSESYAHPSATLASSSSIPRGSSGPALEHWQLPARYQRKPIDKYEMEVINRGGRE</sequence>
<proteinExistence type="inferred from homology"/>
<evidence type="ECO:0000256" key="3">
    <source>
        <dbReference type="ARBA" id="ARBA00043970"/>
    </source>
</evidence>
<dbReference type="GO" id="GO:0005739">
    <property type="term" value="C:mitochondrion"/>
    <property type="evidence" value="ECO:0007669"/>
    <property type="project" value="UniProtKB-SubCell"/>
</dbReference>
<gene>
    <name evidence="4" type="ORF">Bhyg_04616</name>
</gene>
<evidence type="ECO:0000256" key="1">
    <source>
        <dbReference type="ARBA" id="ARBA00004173"/>
    </source>
</evidence>
<comment type="similarity">
    <text evidence="3">Belongs to the alpha-ketoglutarate dehydrogenase component 4 family.</text>
</comment>
<dbReference type="AlphaFoldDB" id="A0A9Q0NFK8"/>
<dbReference type="OrthoDB" id="2116030at2759"/>
<evidence type="ECO:0000313" key="4">
    <source>
        <dbReference type="EMBL" id="KAJ6649382.1"/>
    </source>
</evidence>
<dbReference type="Pfam" id="PF10937">
    <property type="entry name" value="Kgd4-YMR31"/>
    <property type="match status" value="1"/>
</dbReference>
<comment type="subcellular location">
    <subcellularLocation>
        <location evidence="1">Mitochondrion</location>
    </subcellularLocation>
</comment>